<evidence type="ECO:0000259" key="10">
    <source>
        <dbReference type="PROSITE" id="PS51163"/>
    </source>
</evidence>
<dbReference type="GO" id="GO:0005737">
    <property type="term" value="C:cytoplasm"/>
    <property type="evidence" value="ECO:0007669"/>
    <property type="project" value="UniProtKB-SubCell"/>
</dbReference>
<keyword evidence="3 9" id="KW-0808">Transferase</keyword>
<dbReference type="InterPro" id="IPR023535">
    <property type="entry name" value="TC-AMP_synthase"/>
</dbReference>
<dbReference type="PROSITE" id="PS51163">
    <property type="entry name" value="YRDC"/>
    <property type="match status" value="1"/>
</dbReference>
<dbReference type="InterPro" id="IPR006070">
    <property type="entry name" value="Sua5-like_dom"/>
</dbReference>
<dbReference type="Proteomes" id="UP000631300">
    <property type="component" value="Unassembled WGS sequence"/>
</dbReference>
<feature type="domain" description="YrdC-like" evidence="10">
    <location>
        <begin position="11"/>
        <end position="193"/>
    </location>
</feature>
<dbReference type="Pfam" id="PF01300">
    <property type="entry name" value="Sua5_yciO_yrdC"/>
    <property type="match status" value="1"/>
</dbReference>
<comment type="function">
    <text evidence="9">Required for the formation of a threonylcarbamoyl group on adenosine at position 37 (t(6)A37) in tRNAs that read codons beginning with adenine. Catalyzes the conversion of L-threonine, HCO(3)(-)/CO(2) and ATP to give threonylcarbamoyl-AMP (TC-AMP) as the acyladenylate intermediate, with the release of diphosphate.</text>
</comment>
<accession>A0A918N137</accession>
<protein>
    <recommendedName>
        <fullName evidence="9">Threonylcarbamoyl-AMP synthase</fullName>
        <shortName evidence="9">TC-AMP synthase</shortName>
        <ecNumber evidence="9">2.7.7.87</ecNumber>
    </recommendedName>
    <alternativeName>
        <fullName evidence="9">L-threonylcarbamoyladenylate synthase</fullName>
    </alternativeName>
    <alternativeName>
        <fullName evidence="9">t(6)A37 threonylcarbamoyladenosine biosynthesis protein TsaC</fullName>
    </alternativeName>
    <alternativeName>
        <fullName evidence="9">tRNA threonylcarbamoyladenosine biosynthesis protein TsaC</fullName>
    </alternativeName>
</protein>
<dbReference type="Gene3D" id="3.90.870.10">
    <property type="entry name" value="DHBP synthase"/>
    <property type="match status" value="1"/>
</dbReference>
<dbReference type="PANTHER" id="PTHR17490:SF18">
    <property type="entry name" value="THREONYLCARBAMOYL-AMP SYNTHASE"/>
    <property type="match status" value="1"/>
</dbReference>
<dbReference type="RefSeq" id="WP_189408276.1">
    <property type="nucleotide sequence ID" value="NZ_BMXP01000013.1"/>
</dbReference>
<dbReference type="GO" id="GO:0003725">
    <property type="term" value="F:double-stranded RNA binding"/>
    <property type="evidence" value="ECO:0007669"/>
    <property type="project" value="InterPro"/>
</dbReference>
<dbReference type="InterPro" id="IPR017945">
    <property type="entry name" value="DHBP_synth_RibB-like_a/b_dom"/>
</dbReference>
<name>A0A918N137_9ALTE</name>
<evidence type="ECO:0000256" key="1">
    <source>
        <dbReference type="ARBA" id="ARBA00004496"/>
    </source>
</evidence>
<evidence type="ECO:0000256" key="9">
    <source>
        <dbReference type="HAMAP-Rule" id="MF_01852"/>
    </source>
</evidence>
<reference evidence="11" key="2">
    <citation type="submission" date="2020-09" db="EMBL/GenBank/DDBJ databases">
        <authorList>
            <person name="Sun Q."/>
            <person name="Kim S."/>
        </authorList>
    </citation>
    <scope>NUCLEOTIDE SEQUENCE</scope>
    <source>
        <strain evidence="11">KCTC 22164</strain>
    </source>
</reference>
<keyword evidence="7 9" id="KW-0067">ATP-binding</keyword>
<dbReference type="InterPro" id="IPR050156">
    <property type="entry name" value="TC-AMP_synthase_SUA5"/>
</dbReference>
<sequence length="193" mass="20694">MHDDTPHVVNAGQTDPLVDGFFAGELLVYPTEAVMGLGCDPDNEEAVMQLLALKKRVVEKGLILIAGTYSQLLPYVNDDAIRMDKRTEIFSSWPGANTWLLPKSSRAPDWITGGHPTVAVRVTGHPVVRDICERVGKPLVSTSANLTGQPPALTIDDAKAMFADAVTYVPGEVGGNSKPSVIRDGNTGAMIRE</sequence>
<proteinExistence type="inferred from homology"/>
<keyword evidence="4 9" id="KW-0819">tRNA processing</keyword>
<dbReference type="HAMAP" id="MF_01852">
    <property type="entry name" value="TsaC"/>
    <property type="match status" value="1"/>
</dbReference>
<evidence type="ECO:0000256" key="2">
    <source>
        <dbReference type="ARBA" id="ARBA00022490"/>
    </source>
</evidence>
<evidence type="ECO:0000256" key="3">
    <source>
        <dbReference type="ARBA" id="ARBA00022679"/>
    </source>
</evidence>
<dbReference type="GO" id="GO:0006450">
    <property type="term" value="P:regulation of translational fidelity"/>
    <property type="evidence" value="ECO:0007669"/>
    <property type="project" value="TreeGrafter"/>
</dbReference>
<evidence type="ECO:0000256" key="8">
    <source>
        <dbReference type="ARBA" id="ARBA00048366"/>
    </source>
</evidence>
<evidence type="ECO:0000256" key="5">
    <source>
        <dbReference type="ARBA" id="ARBA00022695"/>
    </source>
</evidence>
<dbReference type="GO" id="GO:0002949">
    <property type="term" value="P:tRNA threonylcarbamoyladenosine modification"/>
    <property type="evidence" value="ECO:0007669"/>
    <property type="project" value="UniProtKB-UniRule"/>
</dbReference>
<reference evidence="11" key="1">
    <citation type="journal article" date="2014" name="Int. J. Syst. Evol. Microbiol.">
        <title>Complete genome sequence of Corynebacterium casei LMG S-19264T (=DSM 44701T), isolated from a smear-ripened cheese.</title>
        <authorList>
            <consortium name="US DOE Joint Genome Institute (JGI-PGF)"/>
            <person name="Walter F."/>
            <person name="Albersmeier A."/>
            <person name="Kalinowski J."/>
            <person name="Ruckert C."/>
        </authorList>
    </citation>
    <scope>NUCLEOTIDE SEQUENCE</scope>
    <source>
        <strain evidence="11">KCTC 22164</strain>
    </source>
</reference>
<dbReference type="GO" id="GO:0061710">
    <property type="term" value="F:L-threonylcarbamoyladenylate synthase"/>
    <property type="evidence" value="ECO:0007669"/>
    <property type="project" value="UniProtKB-EC"/>
</dbReference>
<evidence type="ECO:0000256" key="4">
    <source>
        <dbReference type="ARBA" id="ARBA00022694"/>
    </source>
</evidence>
<dbReference type="FunFam" id="3.90.870.10:FF:000004">
    <property type="entry name" value="Threonylcarbamoyl-AMP synthase"/>
    <property type="match status" value="1"/>
</dbReference>
<dbReference type="EC" id="2.7.7.87" evidence="9"/>
<comment type="subcellular location">
    <subcellularLocation>
        <location evidence="1 9">Cytoplasm</location>
    </subcellularLocation>
</comment>
<keyword evidence="6 9" id="KW-0547">Nucleotide-binding</keyword>
<comment type="similarity">
    <text evidence="9">Belongs to the SUA5 family. TsaC subfamily.</text>
</comment>
<dbReference type="AlphaFoldDB" id="A0A918N137"/>
<evidence type="ECO:0000256" key="6">
    <source>
        <dbReference type="ARBA" id="ARBA00022741"/>
    </source>
</evidence>
<evidence type="ECO:0000313" key="12">
    <source>
        <dbReference type="Proteomes" id="UP000631300"/>
    </source>
</evidence>
<dbReference type="PANTHER" id="PTHR17490">
    <property type="entry name" value="SUA5"/>
    <property type="match status" value="1"/>
</dbReference>
<dbReference type="EMBL" id="BMXP01000013">
    <property type="protein sequence ID" value="GGW96197.1"/>
    <property type="molecule type" value="Genomic_DNA"/>
</dbReference>
<comment type="catalytic activity">
    <reaction evidence="8 9">
        <text>L-threonine + hydrogencarbonate + ATP = L-threonylcarbamoyladenylate + diphosphate + H2O</text>
        <dbReference type="Rhea" id="RHEA:36407"/>
        <dbReference type="ChEBI" id="CHEBI:15377"/>
        <dbReference type="ChEBI" id="CHEBI:17544"/>
        <dbReference type="ChEBI" id="CHEBI:30616"/>
        <dbReference type="ChEBI" id="CHEBI:33019"/>
        <dbReference type="ChEBI" id="CHEBI:57926"/>
        <dbReference type="ChEBI" id="CHEBI:73682"/>
        <dbReference type="EC" id="2.7.7.87"/>
    </reaction>
</comment>
<keyword evidence="5 9" id="KW-0548">Nucleotidyltransferase</keyword>
<comment type="caution">
    <text evidence="11">The sequence shown here is derived from an EMBL/GenBank/DDBJ whole genome shotgun (WGS) entry which is preliminary data.</text>
</comment>
<keyword evidence="12" id="KW-1185">Reference proteome</keyword>
<organism evidence="11 12">
    <name type="scientific">Alteromonas halophila</name>
    <dbReference type="NCBI Taxonomy" id="516698"/>
    <lineage>
        <taxon>Bacteria</taxon>
        <taxon>Pseudomonadati</taxon>
        <taxon>Pseudomonadota</taxon>
        <taxon>Gammaproteobacteria</taxon>
        <taxon>Alteromonadales</taxon>
        <taxon>Alteromonadaceae</taxon>
        <taxon>Alteromonas/Salinimonas group</taxon>
        <taxon>Alteromonas</taxon>
    </lineage>
</organism>
<dbReference type="SUPFAM" id="SSF55821">
    <property type="entry name" value="YrdC/RibB"/>
    <property type="match status" value="1"/>
</dbReference>
<dbReference type="GO" id="GO:0000049">
    <property type="term" value="F:tRNA binding"/>
    <property type="evidence" value="ECO:0007669"/>
    <property type="project" value="TreeGrafter"/>
</dbReference>
<gene>
    <name evidence="9 11" type="primary">tsaC</name>
    <name evidence="11" type="ORF">GCM10007391_32890</name>
</gene>
<evidence type="ECO:0000313" key="11">
    <source>
        <dbReference type="EMBL" id="GGW96197.1"/>
    </source>
</evidence>
<dbReference type="GO" id="GO:0005524">
    <property type="term" value="F:ATP binding"/>
    <property type="evidence" value="ECO:0007669"/>
    <property type="project" value="UniProtKB-UniRule"/>
</dbReference>
<keyword evidence="2 9" id="KW-0963">Cytoplasm</keyword>
<evidence type="ECO:0000256" key="7">
    <source>
        <dbReference type="ARBA" id="ARBA00022840"/>
    </source>
</evidence>